<evidence type="ECO:0000313" key="7">
    <source>
        <dbReference type="EMBL" id="KEQ25083.1"/>
    </source>
</evidence>
<organism evidence="7 8">
    <name type="scientific">Paenibacillus tyrfis</name>
    <dbReference type="NCBI Taxonomy" id="1501230"/>
    <lineage>
        <taxon>Bacteria</taxon>
        <taxon>Bacillati</taxon>
        <taxon>Bacillota</taxon>
        <taxon>Bacilli</taxon>
        <taxon>Bacillales</taxon>
        <taxon>Paenibacillaceae</taxon>
        <taxon>Paenibacillus</taxon>
    </lineage>
</organism>
<evidence type="ECO:0008006" key="9">
    <source>
        <dbReference type="Google" id="ProtNLM"/>
    </source>
</evidence>
<evidence type="ECO:0000256" key="4">
    <source>
        <dbReference type="ARBA" id="ARBA00022679"/>
    </source>
</evidence>
<protein>
    <recommendedName>
        <fullName evidence="9">Galactosyldiacylglycerol synthase</fullName>
    </recommendedName>
</protein>
<accession>A0A081P310</accession>
<evidence type="ECO:0000259" key="6">
    <source>
        <dbReference type="Pfam" id="PF06925"/>
    </source>
</evidence>
<dbReference type="GO" id="GO:0016020">
    <property type="term" value="C:membrane"/>
    <property type="evidence" value="ECO:0007669"/>
    <property type="project" value="UniProtKB-SubCell"/>
</dbReference>
<dbReference type="RefSeq" id="WP_036683523.1">
    <property type="nucleotide sequence ID" value="NZ_JNVM01000012.1"/>
</dbReference>
<evidence type="ECO:0000259" key="5">
    <source>
        <dbReference type="Pfam" id="PF04101"/>
    </source>
</evidence>
<evidence type="ECO:0000256" key="3">
    <source>
        <dbReference type="ARBA" id="ARBA00022676"/>
    </source>
</evidence>
<dbReference type="SUPFAM" id="SSF53756">
    <property type="entry name" value="UDP-Glycosyltransferase/glycogen phosphorylase"/>
    <property type="match status" value="1"/>
</dbReference>
<keyword evidence="8" id="KW-1185">Reference proteome</keyword>
<sequence>MLTNGEIPAAARVLVLSGDLGDGHRQAARALAETCGEGLADRVRAEVIDFMQEVYPYLHPMVKYCFMKGVEKVPSVYGYLYRKTRRKEAMPIPFKTFLSLGLSRFLTLLEEKRPDIIVCTFPLAAAAVSLLKEKGAISTPLVTVITDHTDHSLWLQPHTDLYLVGSEQVASALRLHGVSSSRVRVTGIPVRRRFSESFDRDRLCQSFGLDPQLPVVLVMGGGSGMLDEGVRSLIRSTSLLERLQLVVICGSNAAMREELEAELRKHPTNRVIVKGFVEEIHEWMAVADLLVTKPGGLTTAEAVAMGLPMLLYKPIPGQEEDNAAVLEKAGVAIRATAARALQDQLLELADNRLALAAMQGRAQQFRRQRPTEQAWDAIMHLQQTASSVRKAWQTTTTIREAW</sequence>
<comment type="similarity">
    <text evidence="2">Belongs to the glycosyltransferase 28 family.</text>
</comment>
<reference evidence="7 8" key="1">
    <citation type="submission" date="2014-06" db="EMBL/GenBank/DDBJ databases">
        <title>Draft genome sequence of Paenibacillus sp. MSt1.</title>
        <authorList>
            <person name="Aw Y.K."/>
            <person name="Ong K.S."/>
            <person name="Gan H.M."/>
            <person name="Lee S.M."/>
        </authorList>
    </citation>
    <scope>NUCLEOTIDE SEQUENCE [LARGE SCALE GENOMIC DNA]</scope>
    <source>
        <strain evidence="7 8">MSt1</strain>
    </source>
</reference>
<comment type="caution">
    <text evidence="7">The sequence shown here is derived from an EMBL/GenBank/DDBJ whole genome shotgun (WGS) entry which is preliminary data.</text>
</comment>
<feature type="domain" description="Glycosyl transferase family 28 C-terminal" evidence="5">
    <location>
        <begin position="215"/>
        <end position="365"/>
    </location>
</feature>
<keyword evidence="3" id="KW-0328">Glycosyltransferase</keyword>
<dbReference type="OrthoDB" id="9815663at2"/>
<dbReference type="GO" id="GO:0016758">
    <property type="term" value="F:hexosyltransferase activity"/>
    <property type="evidence" value="ECO:0007669"/>
    <property type="project" value="InterPro"/>
</dbReference>
<dbReference type="AlphaFoldDB" id="A0A081P310"/>
<name>A0A081P310_9BACL</name>
<evidence type="ECO:0000256" key="1">
    <source>
        <dbReference type="ARBA" id="ARBA00004370"/>
    </source>
</evidence>
<feature type="domain" description="Diacylglycerol glucosyltransferase N-terminal" evidence="6">
    <location>
        <begin position="24"/>
        <end position="190"/>
    </location>
</feature>
<gene>
    <name evidence="7" type="ORF">ET33_05160</name>
</gene>
<dbReference type="InterPro" id="IPR009695">
    <property type="entry name" value="Diacylglyc_glucosyltr_N"/>
</dbReference>
<dbReference type="PANTHER" id="PTHR43025">
    <property type="entry name" value="MONOGALACTOSYLDIACYLGLYCEROL SYNTHASE"/>
    <property type="match status" value="1"/>
</dbReference>
<dbReference type="Pfam" id="PF04101">
    <property type="entry name" value="Glyco_tran_28_C"/>
    <property type="match status" value="1"/>
</dbReference>
<dbReference type="GO" id="GO:0009247">
    <property type="term" value="P:glycolipid biosynthetic process"/>
    <property type="evidence" value="ECO:0007669"/>
    <property type="project" value="InterPro"/>
</dbReference>
<dbReference type="Gene3D" id="3.40.50.2000">
    <property type="entry name" value="Glycogen Phosphorylase B"/>
    <property type="match status" value="1"/>
</dbReference>
<keyword evidence="4" id="KW-0808">Transferase</keyword>
<evidence type="ECO:0000313" key="8">
    <source>
        <dbReference type="Proteomes" id="UP000028123"/>
    </source>
</evidence>
<proteinExistence type="inferred from homology"/>
<dbReference type="PANTHER" id="PTHR43025:SF3">
    <property type="entry name" value="MONOGALACTOSYLDIACYLGLYCEROL SYNTHASE 1, CHLOROPLASTIC"/>
    <property type="match status" value="1"/>
</dbReference>
<evidence type="ECO:0000256" key="2">
    <source>
        <dbReference type="ARBA" id="ARBA00006962"/>
    </source>
</evidence>
<dbReference type="Pfam" id="PF06925">
    <property type="entry name" value="MGDG_synth"/>
    <property type="match status" value="1"/>
</dbReference>
<dbReference type="InterPro" id="IPR050519">
    <property type="entry name" value="Glycosyltransf_28_UgtP"/>
</dbReference>
<dbReference type="InterPro" id="IPR007235">
    <property type="entry name" value="Glyco_trans_28_C"/>
</dbReference>
<dbReference type="EMBL" id="JNVM01000012">
    <property type="protein sequence ID" value="KEQ25083.1"/>
    <property type="molecule type" value="Genomic_DNA"/>
</dbReference>
<dbReference type="eggNOG" id="COG0707">
    <property type="taxonomic scope" value="Bacteria"/>
</dbReference>
<comment type="subcellular location">
    <subcellularLocation>
        <location evidence="1">Membrane</location>
    </subcellularLocation>
</comment>
<dbReference type="Proteomes" id="UP000028123">
    <property type="component" value="Unassembled WGS sequence"/>
</dbReference>